<gene>
    <name evidence="5" type="ORF">CHILSU_LOCUS3267</name>
</gene>
<reference evidence="5" key="1">
    <citation type="submission" date="2021-12" db="EMBL/GenBank/DDBJ databases">
        <authorList>
            <person name="King R."/>
        </authorList>
    </citation>
    <scope>NUCLEOTIDE SEQUENCE</scope>
</reference>
<dbReference type="InterPro" id="IPR009003">
    <property type="entry name" value="Peptidase_S1_PA"/>
</dbReference>
<dbReference type="PROSITE" id="PS00135">
    <property type="entry name" value="TRYPSIN_SER"/>
    <property type="match status" value="1"/>
</dbReference>
<dbReference type="CDD" id="cd00190">
    <property type="entry name" value="Tryp_SPc"/>
    <property type="match status" value="1"/>
</dbReference>
<accession>A0ABN8AYD2</accession>
<dbReference type="Pfam" id="PF00089">
    <property type="entry name" value="Trypsin"/>
    <property type="match status" value="1"/>
</dbReference>
<keyword evidence="1" id="KW-1015">Disulfide bond</keyword>
<dbReference type="SMART" id="SM00020">
    <property type="entry name" value="Tryp_SPc"/>
    <property type="match status" value="1"/>
</dbReference>
<keyword evidence="2" id="KW-0378">Hydrolase</keyword>
<dbReference type="PRINTS" id="PR00722">
    <property type="entry name" value="CHYMOTRYPSIN"/>
</dbReference>
<keyword evidence="2" id="KW-0720">Serine protease</keyword>
<dbReference type="EMBL" id="OU963909">
    <property type="protein sequence ID" value="CAH0400085.1"/>
    <property type="molecule type" value="Genomic_DNA"/>
</dbReference>
<feature type="signal peptide" evidence="3">
    <location>
        <begin position="1"/>
        <end position="16"/>
    </location>
</feature>
<dbReference type="Proteomes" id="UP001153292">
    <property type="component" value="Chromosome 16"/>
</dbReference>
<dbReference type="PANTHER" id="PTHR24252">
    <property type="entry name" value="ACROSIN-RELATED"/>
    <property type="match status" value="1"/>
</dbReference>
<dbReference type="PROSITE" id="PS50240">
    <property type="entry name" value="TRYPSIN_DOM"/>
    <property type="match status" value="1"/>
</dbReference>
<feature type="domain" description="Peptidase S1" evidence="4">
    <location>
        <begin position="50"/>
        <end position="287"/>
    </location>
</feature>
<dbReference type="InterPro" id="IPR033116">
    <property type="entry name" value="TRYPSIN_SER"/>
</dbReference>
<evidence type="ECO:0000259" key="4">
    <source>
        <dbReference type="PROSITE" id="PS50240"/>
    </source>
</evidence>
<dbReference type="InterPro" id="IPR043504">
    <property type="entry name" value="Peptidase_S1_PA_chymotrypsin"/>
</dbReference>
<proteinExistence type="predicted"/>
<organism evidence="5 6">
    <name type="scientific">Chilo suppressalis</name>
    <name type="common">Asiatic rice borer moth</name>
    <dbReference type="NCBI Taxonomy" id="168631"/>
    <lineage>
        <taxon>Eukaryota</taxon>
        <taxon>Metazoa</taxon>
        <taxon>Ecdysozoa</taxon>
        <taxon>Arthropoda</taxon>
        <taxon>Hexapoda</taxon>
        <taxon>Insecta</taxon>
        <taxon>Pterygota</taxon>
        <taxon>Neoptera</taxon>
        <taxon>Endopterygota</taxon>
        <taxon>Lepidoptera</taxon>
        <taxon>Glossata</taxon>
        <taxon>Ditrysia</taxon>
        <taxon>Pyraloidea</taxon>
        <taxon>Crambidae</taxon>
        <taxon>Crambinae</taxon>
        <taxon>Chilo</taxon>
    </lineage>
</organism>
<feature type="chain" id="PRO_5047165842" description="Peptidase S1 domain-containing protein" evidence="3">
    <location>
        <begin position="17"/>
        <end position="287"/>
    </location>
</feature>
<dbReference type="SUPFAM" id="SSF50494">
    <property type="entry name" value="Trypsin-like serine proteases"/>
    <property type="match status" value="1"/>
</dbReference>
<evidence type="ECO:0000256" key="1">
    <source>
        <dbReference type="ARBA" id="ARBA00023157"/>
    </source>
</evidence>
<evidence type="ECO:0000313" key="5">
    <source>
        <dbReference type="EMBL" id="CAH0400085.1"/>
    </source>
</evidence>
<keyword evidence="6" id="KW-1185">Reference proteome</keyword>
<dbReference type="InterPro" id="IPR018114">
    <property type="entry name" value="TRYPSIN_HIS"/>
</dbReference>
<keyword evidence="3" id="KW-0732">Signal</keyword>
<evidence type="ECO:0000256" key="2">
    <source>
        <dbReference type="RuleBase" id="RU363034"/>
    </source>
</evidence>
<evidence type="ECO:0000313" key="6">
    <source>
        <dbReference type="Proteomes" id="UP001153292"/>
    </source>
</evidence>
<dbReference type="PANTHER" id="PTHR24252:SF28">
    <property type="entry name" value="TRANSMEMBRANE PROTEASE SERINE 11C ISOFORM X1"/>
    <property type="match status" value="1"/>
</dbReference>
<dbReference type="PROSITE" id="PS00134">
    <property type="entry name" value="TRYPSIN_HIS"/>
    <property type="match status" value="1"/>
</dbReference>
<dbReference type="InterPro" id="IPR001254">
    <property type="entry name" value="Trypsin_dom"/>
</dbReference>
<name>A0ABN8AYD2_CHISP</name>
<dbReference type="InterPro" id="IPR001314">
    <property type="entry name" value="Peptidase_S1A"/>
</dbReference>
<protein>
    <recommendedName>
        <fullName evidence="4">Peptidase S1 domain-containing protein</fullName>
    </recommendedName>
</protein>
<dbReference type="Gene3D" id="2.40.10.10">
    <property type="entry name" value="Trypsin-like serine proteases"/>
    <property type="match status" value="1"/>
</dbReference>
<sequence length="287" mass="30429">MKLFIALLVVVATVQAKVLPSHTAYGYLERSAAEFDKRREAEERFLSSRIVGGVAAGAGQYPYQAGLLIDLVGISGNAVCGATLISPSRLVTAAHCWYDGRHQAWRFTVILGSVTLFQGGIRIQTSAMRNHPNWFPQLARNDIGVIYLSSNVAISNLIAPVALPSGAELLENFVGSTAIASGFGLTSDSANITTSQYLSHVSLNVITNSVCGYAFPFILQPSNLCTSGVGGVGACRGDSGGPLVVTRNNRRILIGATSFGSALGCTANLPSVFARITYFIDFINQHL</sequence>
<evidence type="ECO:0000256" key="3">
    <source>
        <dbReference type="SAM" id="SignalP"/>
    </source>
</evidence>
<keyword evidence="2" id="KW-0645">Protease</keyword>